<dbReference type="AlphaFoldDB" id="A0AAW7PSV7"/>
<organism evidence="2 3">
    <name type="scientific">Aliarcobacter butzleri</name>
    <dbReference type="NCBI Taxonomy" id="28197"/>
    <lineage>
        <taxon>Bacteria</taxon>
        <taxon>Pseudomonadati</taxon>
        <taxon>Campylobacterota</taxon>
        <taxon>Epsilonproteobacteria</taxon>
        <taxon>Campylobacterales</taxon>
        <taxon>Arcobacteraceae</taxon>
        <taxon>Aliarcobacter</taxon>
    </lineage>
</organism>
<comment type="caution">
    <text evidence="2">The sequence shown here is derived from an EMBL/GenBank/DDBJ whole genome shotgun (WGS) entry which is preliminary data.</text>
</comment>
<dbReference type="SUPFAM" id="SSF88659">
    <property type="entry name" value="Sigma3 and sigma4 domains of RNA polymerase sigma factors"/>
    <property type="match status" value="1"/>
</dbReference>
<dbReference type="InterPro" id="IPR013324">
    <property type="entry name" value="RNA_pol_sigma_r3/r4-like"/>
</dbReference>
<dbReference type="RefSeq" id="WP_301344549.1">
    <property type="nucleotide sequence ID" value="NZ_JAPZDB010000002.1"/>
</dbReference>
<accession>A0AAW7PSV7</accession>
<dbReference type="EMBL" id="JAPZDC010000004">
    <property type="protein sequence ID" value="MDN5063920.1"/>
    <property type="molecule type" value="Genomic_DNA"/>
</dbReference>
<dbReference type="GO" id="GO:0003677">
    <property type="term" value="F:DNA binding"/>
    <property type="evidence" value="ECO:0007669"/>
    <property type="project" value="UniProtKB-KW"/>
</dbReference>
<evidence type="ECO:0000313" key="2">
    <source>
        <dbReference type="EMBL" id="MDN5063920.1"/>
    </source>
</evidence>
<reference evidence="2" key="1">
    <citation type="submission" date="2022-12" db="EMBL/GenBank/DDBJ databases">
        <authorList>
            <person name="Uljanovas D."/>
        </authorList>
    </citation>
    <scope>NUCLEOTIDE SEQUENCE</scope>
    <source>
        <strain evidence="2">RCM39</strain>
    </source>
</reference>
<feature type="domain" description="RNA polymerase sigma-70 region 4" evidence="1">
    <location>
        <begin position="248"/>
        <end position="291"/>
    </location>
</feature>
<dbReference type="GO" id="GO:0003700">
    <property type="term" value="F:DNA-binding transcription factor activity"/>
    <property type="evidence" value="ECO:0007669"/>
    <property type="project" value="InterPro"/>
</dbReference>
<gene>
    <name evidence="2" type="ORF">O8C91_06890</name>
</gene>
<dbReference type="Gene3D" id="1.20.140.160">
    <property type="match status" value="1"/>
</dbReference>
<keyword evidence="2" id="KW-0238">DNA-binding</keyword>
<dbReference type="Pfam" id="PF04545">
    <property type="entry name" value="Sigma70_r4"/>
    <property type="match status" value="1"/>
</dbReference>
<protein>
    <submittedName>
        <fullName evidence="2">Sigma factor-like helix-turn-helix DNA-binding protein</fullName>
    </submittedName>
</protein>
<dbReference type="InterPro" id="IPR007630">
    <property type="entry name" value="RNA_pol_sigma70_r4"/>
</dbReference>
<proteinExistence type="predicted"/>
<reference evidence="2" key="2">
    <citation type="journal article" date="2023" name="Microorganisms">
        <title>Genomic Characterization of Arcobacter butzleri Strains Isolated from Various Sources in Lithuania.</title>
        <authorList>
            <person name="Uljanovas D."/>
            <person name="Golz G."/>
            <person name="Fleischmann S."/>
            <person name="Kudirkiene E."/>
            <person name="Kasetiene N."/>
            <person name="Grineviciene A."/>
            <person name="Tamuleviciene E."/>
            <person name="Aksomaitiene J."/>
            <person name="Alter T."/>
            <person name="Malakauskas M."/>
        </authorList>
    </citation>
    <scope>NUCLEOTIDE SEQUENCE</scope>
    <source>
        <strain evidence="2">RCM39</strain>
    </source>
</reference>
<dbReference type="GO" id="GO:0006352">
    <property type="term" value="P:DNA-templated transcription initiation"/>
    <property type="evidence" value="ECO:0007669"/>
    <property type="project" value="InterPro"/>
</dbReference>
<evidence type="ECO:0000259" key="1">
    <source>
        <dbReference type="Pfam" id="PF04545"/>
    </source>
</evidence>
<name>A0AAW7PSV7_9BACT</name>
<sequence>MNFKENLSTNKYLTDDNLIDSEIISSSLFSDFLIKFSSNNLFFEKRIKIKSKKSDMDIEEIINFLVNDKLLIERLFETNLDENTITNEFNLFFVDVLSILNRLALKLNYYIDRTIFDNIWKKVEEKKYLIYDDLNFINNTVIQKYIYVFLISETFLESYYFDKNLHFYLLYHNMSAEHVQKEIYSYLKSKNKFFITHKELRTIIETKDECLYKKYIEHYKTANILEEVGTNYIFTPLKFMFEETISKCLSSLKEDQYNTLKLRIVDNLTLSDVGQVLGKTRERIRQIEDKASQILSFALPKEFVMFIKELISTLGVLNANEIPLKDEITKKIIIHMLKTKLNFTLDITLNSFVLEDKFKYINILRYLKFNINDEIFSKEILLKSLKNLSTRLNFNSIIEVMITQEDLAVVDEKYFFKSEYKRKRDKVELMYLLSKDGFNTNTFDELYYFLEKYFPGEFLNENIRNILSVGQFTGNIILWDWGRKYIHIKHIKSILDEFDFTDLLNYLNKTLEITEQIDLQYYYEDNKDVLIEYGIISKYALHSLLKIKYPDEFSYHDSPWVAQEGTERRIIGDAIINLMDEKRVYVLDELAQRLQTTKTRVQQIVDKNDDILIVDTFMYMKKIYINFSDALLKNIIDFINKIIKDMQFIYINMIVEHFREELNCINAYNRESLMLDLLKKNTFQKEFQVSNTRIVHKDYPITRQSLNFHYVIESSLLQNNSSVLSKNHLFNFFTKRGLSKNNVMLYYLYSPYKSIVRKNAEEFIRLSALNISSTELEKINLQILEILDEETKIDDLLFMISDNLPKIQFEWNHYLLADLLDNSLFEFYPNRVEPLYIKIKQGEKEESL</sequence>
<dbReference type="Proteomes" id="UP001171529">
    <property type="component" value="Unassembled WGS sequence"/>
</dbReference>
<evidence type="ECO:0000313" key="3">
    <source>
        <dbReference type="Proteomes" id="UP001171529"/>
    </source>
</evidence>